<name>A0ABV9H9Q5_9HYPH</name>
<dbReference type="Proteomes" id="UP001596042">
    <property type="component" value="Unassembled WGS sequence"/>
</dbReference>
<reference evidence="3" key="1">
    <citation type="journal article" date="2019" name="Int. J. Syst. Evol. Microbiol.">
        <title>The Global Catalogue of Microorganisms (GCM) 10K type strain sequencing project: providing services to taxonomists for standard genome sequencing and annotation.</title>
        <authorList>
            <consortium name="The Broad Institute Genomics Platform"/>
            <consortium name="The Broad Institute Genome Sequencing Center for Infectious Disease"/>
            <person name="Wu L."/>
            <person name="Ma J."/>
        </authorList>
    </citation>
    <scope>NUCLEOTIDE SEQUENCE [LARGE SCALE GENOMIC DNA]</scope>
    <source>
        <strain evidence="3">CGMCC 1.15731</strain>
    </source>
</reference>
<protein>
    <submittedName>
        <fullName evidence="2">RNA-binding protein</fullName>
    </submittedName>
</protein>
<sequence length="1135" mass="120789">MKRIERLASDDAGAFVSPAKRRKRGLVSRLAHAIFSLFILLALLGGLGFVVLRGGVDSDLLRREAQNSLTHILGAGASASIGNTELSLDASSYVAIEATDVSIDDPKQGVHLEHVRSVRLGLSPLGLLTGRVRIAALEVSGFSFELPVVEGAGFWKSLPYTPSGHVNMDAVAAEIFNLMRRSLELLDAQETRSIRISDGELGFMAGETHHSLTIRNLDLTDSNGKLAIAGAVEWQGKTIEVTGQADRKAKDKALHAFSLELSNIPVAIGSSPAVAPVIEGQGANPAHFSLLSKAQLSLSGSIASDSASEQIDASFALDDIDLDMGRIGQMHGSAAVNLRFVQGSDKIEILESSFQLGGLKTSFNGAFGPQPLSDNTTDQPAYRFEVLTNDAVSKPAESNDVPLQFAARIGGRFLVEQQRIEFGNLDIKTKDGELYGQGSMGFGAGSPEMIFMLRIPKMPVADAKHLWPVDVADGARSWVLKNLFGGYLYDSRIDISLPGGRFNGPGLPAPLTGEEIKADFRIADTRFDVIGDLPAVRDADGEVSVRGAYTTIRLDKGIAYTANNRQVNVGAGTLIIPWGAQRPVIASLDLGLSGDAAAIMELAGYKPIDIRNSVPFSPSDISGEVNGHVKVAFSVTRNPPPGTLKWSADFAFKDVDIGKPVGGSLVADASGTIKVDQSAAFIAADAKLDGIPARVTITEPINLSGAVKRDQKVTLSLDNKARDIMLPGTDTIFSGLVTVDIGMAQGGKRPVSVDLTKAGIDLVWLGWRKGVGVPARASFDLIQSVGENGQPDKRRIEISNLVLTADTFGARGNIVIANGDLQKADFTDVRLNRNDNLRVTVGRNGNGYRVNVLGSRFDARALIRQATELGEKSNGRKSDAPRIVVSAHIDEVDGFNGEALRNVNLSYESSGNKISGFSVNAQTMSGKAFVVTNNEQGNARSISLQSDDAGSVLRFFDFYDKMHGGKITVGLAAQGDRPLTGQIDARNFSIINEPRLASLVSSAPAGGKSLNQAVKRNIDVSRVDVERGFSLIEKGKGYLNLSKGVVRSPTIGTTFQGTLYDQKGNMSITGTFMPAYGLNRIFGDIPIVGALLGNGRDGGLIGITYKLTGNAKHPHVTVNPISIIAPGIFRSIFEF</sequence>
<dbReference type="EMBL" id="JBHSEL010000123">
    <property type="protein sequence ID" value="MFC4626193.1"/>
    <property type="molecule type" value="Genomic_DNA"/>
</dbReference>
<evidence type="ECO:0000313" key="2">
    <source>
        <dbReference type="EMBL" id="MFC4626193.1"/>
    </source>
</evidence>
<evidence type="ECO:0000313" key="3">
    <source>
        <dbReference type="Proteomes" id="UP001596042"/>
    </source>
</evidence>
<accession>A0ABV9H9Q5</accession>
<dbReference type="RefSeq" id="WP_374832421.1">
    <property type="nucleotide sequence ID" value="NZ_JBHEEZ010000015.1"/>
</dbReference>
<comment type="caution">
    <text evidence="2">The sequence shown here is derived from an EMBL/GenBank/DDBJ whole genome shotgun (WGS) entry which is preliminary data.</text>
</comment>
<proteinExistence type="predicted"/>
<keyword evidence="1" id="KW-0472">Membrane</keyword>
<gene>
    <name evidence="2" type="ORF">ACFO1V_13420</name>
</gene>
<evidence type="ECO:0000256" key="1">
    <source>
        <dbReference type="SAM" id="Phobius"/>
    </source>
</evidence>
<organism evidence="2 3">
    <name type="scientific">Daeguia caeni</name>
    <dbReference type="NCBI Taxonomy" id="439612"/>
    <lineage>
        <taxon>Bacteria</taxon>
        <taxon>Pseudomonadati</taxon>
        <taxon>Pseudomonadota</taxon>
        <taxon>Alphaproteobacteria</taxon>
        <taxon>Hyphomicrobiales</taxon>
        <taxon>Brucellaceae</taxon>
        <taxon>Daeguia</taxon>
    </lineage>
</organism>
<keyword evidence="1" id="KW-0812">Transmembrane</keyword>
<keyword evidence="3" id="KW-1185">Reference proteome</keyword>
<feature type="transmembrane region" description="Helical" evidence="1">
    <location>
        <begin position="30"/>
        <end position="52"/>
    </location>
</feature>
<keyword evidence="1" id="KW-1133">Transmembrane helix</keyword>